<organism evidence="2 3">
    <name type="scientific">Aspergillus oryzae var. brunneus</name>
    <dbReference type="NCBI Taxonomy" id="332754"/>
    <lineage>
        <taxon>Eukaryota</taxon>
        <taxon>Fungi</taxon>
        <taxon>Dikarya</taxon>
        <taxon>Ascomycota</taxon>
        <taxon>Pezizomycotina</taxon>
        <taxon>Eurotiomycetes</taxon>
        <taxon>Eurotiomycetidae</taxon>
        <taxon>Eurotiales</taxon>
        <taxon>Aspergillaceae</taxon>
        <taxon>Aspergillus</taxon>
        <taxon>Aspergillus subgen. Circumdati</taxon>
    </lineage>
</organism>
<evidence type="ECO:0000313" key="2">
    <source>
        <dbReference type="EMBL" id="GMG44612.1"/>
    </source>
</evidence>
<gene>
    <name evidence="2" type="ORF">Aory05_000355000</name>
</gene>
<reference evidence="2" key="1">
    <citation type="submission" date="2023-04" db="EMBL/GenBank/DDBJ databases">
        <title>Aspergillus oryzae var. brunneus NBRC 4377.</title>
        <authorList>
            <person name="Ichikawa N."/>
            <person name="Sato H."/>
            <person name="Tonouchi N."/>
        </authorList>
    </citation>
    <scope>NUCLEOTIDE SEQUENCE</scope>
    <source>
        <strain evidence="2">NBRC 4377</strain>
    </source>
</reference>
<comment type="caution">
    <text evidence="2">The sequence shown here is derived from an EMBL/GenBank/DDBJ whole genome shotgun (WGS) entry which is preliminary data.</text>
</comment>
<dbReference type="EMBL" id="BSYB01000011">
    <property type="protein sequence ID" value="GMG44612.1"/>
    <property type="molecule type" value="Genomic_DNA"/>
</dbReference>
<protein>
    <submittedName>
        <fullName evidence="2">Unnamed protein product</fullName>
    </submittedName>
</protein>
<evidence type="ECO:0000313" key="3">
    <source>
        <dbReference type="Proteomes" id="UP001165189"/>
    </source>
</evidence>
<accession>A0ABQ6KHK9</accession>
<feature type="compositionally biased region" description="Basic and acidic residues" evidence="1">
    <location>
        <begin position="27"/>
        <end position="52"/>
    </location>
</feature>
<feature type="region of interest" description="Disordered" evidence="1">
    <location>
        <begin position="22"/>
        <end position="53"/>
    </location>
</feature>
<keyword evidence="3" id="KW-1185">Reference proteome</keyword>
<sequence>MGCALLPEFLFARNATAAHHTTPSTYRRLEVGADATEARADSPDSDGPREPGKLLPLLSLLSGLLSREPNSGSAPKYCDDADDALATASVVD</sequence>
<name>A0ABQ6KHK9_ASPOZ</name>
<proteinExistence type="predicted"/>
<evidence type="ECO:0000256" key="1">
    <source>
        <dbReference type="SAM" id="MobiDB-lite"/>
    </source>
</evidence>
<dbReference type="Proteomes" id="UP001165189">
    <property type="component" value="Unassembled WGS sequence"/>
</dbReference>